<dbReference type="Proteomes" id="UP000199598">
    <property type="component" value="Unassembled WGS sequence"/>
</dbReference>
<proteinExistence type="predicted"/>
<reference evidence="1 2" key="1">
    <citation type="submission" date="2016-10" db="EMBL/GenBank/DDBJ databases">
        <authorList>
            <person name="Varghese N."/>
            <person name="Submissions S."/>
        </authorList>
    </citation>
    <scope>NUCLEOTIDE SEQUENCE [LARGE SCALE GENOMIC DNA]</scope>
    <source>
        <strain evidence="1 2">DSM 16392</strain>
    </source>
</reference>
<organism evidence="1 2">
    <name type="scientific">Pseudovibrio ascidiaceicola</name>
    <dbReference type="NCBI Taxonomy" id="285279"/>
    <lineage>
        <taxon>Bacteria</taxon>
        <taxon>Pseudomonadati</taxon>
        <taxon>Pseudomonadota</taxon>
        <taxon>Alphaproteobacteria</taxon>
        <taxon>Hyphomicrobiales</taxon>
        <taxon>Stappiaceae</taxon>
        <taxon>Pseudovibrio</taxon>
    </lineage>
</organism>
<evidence type="ECO:0000313" key="1">
    <source>
        <dbReference type="EMBL" id="SFK71806.1"/>
    </source>
</evidence>
<dbReference type="SUPFAM" id="SSF52266">
    <property type="entry name" value="SGNH hydrolase"/>
    <property type="match status" value="1"/>
</dbReference>
<name>A0A1I4BUX1_9HYPH</name>
<dbReference type="EMBL" id="FOSK01000008">
    <property type="protein sequence ID" value="SFK71806.1"/>
    <property type="molecule type" value="Genomic_DNA"/>
</dbReference>
<dbReference type="RefSeq" id="WP_093520938.1">
    <property type="nucleotide sequence ID" value="NZ_FOSK01000008.1"/>
</dbReference>
<accession>A0A1I4BUX1</accession>
<keyword evidence="2" id="KW-1185">Reference proteome</keyword>
<protein>
    <submittedName>
        <fullName evidence="1">Uncharacterized protein</fullName>
    </submittedName>
</protein>
<comment type="caution">
    <text evidence="1">The sequence shown here is derived from an EMBL/GenBank/DDBJ whole genome shotgun (WGS) entry which is preliminary data.</text>
</comment>
<sequence>MKITYDEFLKLARDPNVPEEQLLKYCDVVEHSGAFDIQFRIKPDMVQMTEADQEFENALQIGNWASRIRRYWRFKDALRDHPERPMLISEGDSWFQFPILIDDVIDHLSAHFNIYSLDAAGDTAQNMVYGANRARRREYLSALLEYKDQVSGFLFSAAGNDVIGEDPDTGVAVLFDVLKDFNGDITDVEGHIDRAVFDEKLAFLKGAYERVISDIRGVAELQEMPVFVHGYDYVFPYRWEGDTRDPLHAAQDEWLGEPLSDRNIPSVLGRKIISAMLDELYNMLDGLAATDENVIVVDCRGAMPNLTDWVDEIHGTSDGFAKVASRFKAAIDQALVAQGAMT</sequence>
<evidence type="ECO:0000313" key="2">
    <source>
        <dbReference type="Proteomes" id="UP000199598"/>
    </source>
</evidence>
<gene>
    <name evidence="1" type="ORF">SAMN04488518_108135</name>
</gene>